<reference evidence="2 3" key="1">
    <citation type="submission" date="2018-01" db="EMBL/GenBank/DDBJ databases">
        <title>Whole genome analyses suggest that Burkholderia sensu lato contains two further novel genera in the rhizoxinica-symbiotica group Mycetohabitans gen. nov., and Trinickia gen. nov.: implications for the evolution of diazotrophy and nodulation in the Burkholderiaceae.</title>
        <authorList>
            <person name="Estrada-de los Santos P."/>
            <person name="Palmer M."/>
            <person name="Chavez-Ramirez B."/>
            <person name="Beukes C."/>
            <person name="Steenkamp E.T."/>
            <person name="Hirsch A.M."/>
            <person name="Manyaka P."/>
            <person name="Maluk M."/>
            <person name="Lafos M."/>
            <person name="Crook M."/>
            <person name="Gross E."/>
            <person name="Simon M.F."/>
            <person name="Bueno dos Reis Junior F."/>
            <person name="Poole P.S."/>
            <person name="Venter S.N."/>
            <person name="James E.K."/>
        </authorList>
    </citation>
    <scope>NUCLEOTIDE SEQUENCE [LARGE SCALE GENOMIC DNA]</scope>
    <source>
        <strain evidence="2 3">WSM 3937</strain>
    </source>
</reference>
<sequence>MSARLYREFTISGPAVWQLVKELMREHAKAFIDRGTPLRLIVTTEERRRTPEANAFYWGVVLRGIAEQAWVNGNQFSADTWHEYYAEQYCPRVEVTLPTGEIFSRRKSTSDMSQKEFADYVTRVQSNAAAEHGVEFEEAF</sequence>
<dbReference type="Gene3D" id="1.10.3790.10">
    <property type="entry name" value="NinB"/>
    <property type="match status" value="1"/>
</dbReference>
<dbReference type="AlphaFoldDB" id="A0A2N7W9B0"/>
<dbReference type="Proteomes" id="UP000494205">
    <property type="component" value="Unassembled WGS sequence"/>
</dbReference>
<accession>A0A2N7W9B0</accession>
<dbReference type="EMBL" id="CADIJZ010000027">
    <property type="protein sequence ID" value="CAB3730768.1"/>
    <property type="molecule type" value="Genomic_DNA"/>
</dbReference>
<dbReference type="SUPFAM" id="SSF103370">
    <property type="entry name" value="NinB"/>
    <property type="match status" value="1"/>
</dbReference>
<keyword evidence="3" id="KW-1185">Reference proteome</keyword>
<dbReference type="InterPro" id="IPR008711">
    <property type="entry name" value="Recombinase_NinB"/>
</dbReference>
<dbReference type="InterPro" id="IPR036619">
    <property type="entry name" value="NinB_sf"/>
</dbReference>
<gene>
    <name evidence="2" type="ORF">C0Z16_28005</name>
    <name evidence="1" type="ORF">LMG27174_05777</name>
</gene>
<protein>
    <submittedName>
        <fullName evidence="2">Recombinase</fullName>
    </submittedName>
</protein>
<organism evidence="1 4">
    <name type="scientific">Paraburkholderia rhynchosiae</name>
    <dbReference type="NCBI Taxonomy" id="487049"/>
    <lineage>
        <taxon>Bacteria</taxon>
        <taxon>Pseudomonadati</taxon>
        <taxon>Pseudomonadota</taxon>
        <taxon>Betaproteobacteria</taxon>
        <taxon>Burkholderiales</taxon>
        <taxon>Burkholderiaceae</taxon>
        <taxon>Paraburkholderia</taxon>
    </lineage>
</organism>
<evidence type="ECO:0000313" key="3">
    <source>
        <dbReference type="Proteomes" id="UP000235659"/>
    </source>
</evidence>
<evidence type="ECO:0000313" key="2">
    <source>
        <dbReference type="EMBL" id="PMS25980.1"/>
    </source>
</evidence>
<evidence type="ECO:0000313" key="1">
    <source>
        <dbReference type="EMBL" id="CAB3730768.1"/>
    </source>
</evidence>
<proteinExistence type="predicted"/>
<evidence type="ECO:0000313" key="4">
    <source>
        <dbReference type="Proteomes" id="UP000494205"/>
    </source>
</evidence>
<name>A0A2N7W9B0_9BURK</name>
<dbReference type="RefSeq" id="WP_102635306.1">
    <property type="nucleotide sequence ID" value="NZ_CADIJZ010000027.1"/>
</dbReference>
<dbReference type="OrthoDB" id="7018195at2"/>
<dbReference type="EMBL" id="PNXY01000026">
    <property type="protein sequence ID" value="PMS25980.1"/>
    <property type="molecule type" value="Genomic_DNA"/>
</dbReference>
<dbReference type="Proteomes" id="UP000235659">
    <property type="component" value="Unassembled WGS sequence"/>
</dbReference>
<dbReference type="Pfam" id="PF05772">
    <property type="entry name" value="NinB"/>
    <property type="match status" value="1"/>
</dbReference>
<reference evidence="1 4" key="2">
    <citation type="submission" date="2020-04" db="EMBL/GenBank/DDBJ databases">
        <authorList>
            <person name="De Canck E."/>
        </authorList>
    </citation>
    <scope>NUCLEOTIDE SEQUENCE [LARGE SCALE GENOMIC DNA]</scope>
    <source>
        <strain evidence="1 4">LMG 27174</strain>
    </source>
</reference>